<comment type="caution">
    <text evidence="8">The sequence shown here is derived from an EMBL/GenBank/DDBJ whole genome shotgun (WGS) entry which is preliminary data.</text>
</comment>
<keyword evidence="5 7" id="KW-1133">Transmembrane helix</keyword>
<dbReference type="InterPro" id="IPR051907">
    <property type="entry name" value="DoxX-like_oxidoreductase"/>
</dbReference>
<dbReference type="STRING" id="1798491.A3C87_02700"/>
<name>A0A1F6DJE7_9BACT</name>
<evidence type="ECO:0000256" key="7">
    <source>
        <dbReference type="SAM" id="Phobius"/>
    </source>
</evidence>
<proteinExistence type="inferred from homology"/>
<reference evidence="8 9" key="1">
    <citation type="journal article" date="2016" name="Nat. Commun.">
        <title>Thousands of microbial genomes shed light on interconnected biogeochemical processes in an aquifer system.</title>
        <authorList>
            <person name="Anantharaman K."/>
            <person name="Brown C.T."/>
            <person name="Hug L.A."/>
            <person name="Sharon I."/>
            <person name="Castelle C.J."/>
            <person name="Probst A.J."/>
            <person name="Thomas B.C."/>
            <person name="Singh A."/>
            <person name="Wilkins M.J."/>
            <person name="Karaoz U."/>
            <person name="Brodie E.L."/>
            <person name="Williams K.H."/>
            <person name="Hubbard S.S."/>
            <person name="Banfield J.F."/>
        </authorList>
    </citation>
    <scope>NUCLEOTIDE SEQUENCE [LARGE SCALE GENOMIC DNA]</scope>
</reference>
<keyword evidence="3" id="KW-1003">Cell membrane</keyword>
<evidence type="ECO:0000256" key="1">
    <source>
        <dbReference type="ARBA" id="ARBA00004651"/>
    </source>
</evidence>
<comment type="subcellular location">
    <subcellularLocation>
        <location evidence="1">Cell membrane</location>
        <topology evidence="1">Multi-pass membrane protein</topology>
    </subcellularLocation>
</comment>
<evidence type="ECO:0000313" key="8">
    <source>
        <dbReference type="EMBL" id="OGG61533.1"/>
    </source>
</evidence>
<evidence type="ECO:0000313" key="9">
    <source>
        <dbReference type="Proteomes" id="UP000176511"/>
    </source>
</evidence>
<feature type="transmembrane region" description="Helical" evidence="7">
    <location>
        <begin position="107"/>
        <end position="127"/>
    </location>
</feature>
<organism evidence="8 9">
    <name type="scientific">Candidatus Kaiserbacteria bacterium RIFCSPHIGHO2_02_FULL_49_34</name>
    <dbReference type="NCBI Taxonomy" id="1798491"/>
    <lineage>
        <taxon>Bacteria</taxon>
        <taxon>Candidatus Kaiseribacteriota</taxon>
    </lineage>
</organism>
<dbReference type="EMBL" id="MFLE01000017">
    <property type="protein sequence ID" value="OGG61533.1"/>
    <property type="molecule type" value="Genomic_DNA"/>
</dbReference>
<evidence type="ECO:0000256" key="5">
    <source>
        <dbReference type="ARBA" id="ARBA00022989"/>
    </source>
</evidence>
<dbReference type="GO" id="GO:0005886">
    <property type="term" value="C:plasma membrane"/>
    <property type="evidence" value="ECO:0007669"/>
    <property type="project" value="UniProtKB-SubCell"/>
</dbReference>
<feature type="transmembrane region" description="Helical" evidence="7">
    <location>
        <begin position="16"/>
        <end position="34"/>
    </location>
</feature>
<dbReference type="AlphaFoldDB" id="A0A1F6DJE7"/>
<evidence type="ECO:0000256" key="4">
    <source>
        <dbReference type="ARBA" id="ARBA00022692"/>
    </source>
</evidence>
<accession>A0A1F6DJE7</accession>
<protein>
    <recommendedName>
        <fullName evidence="10">DoxX family protein</fullName>
    </recommendedName>
</protein>
<gene>
    <name evidence="8" type="ORF">A3C87_02700</name>
</gene>
<evidence type="ECO:0000256" key="3">
    <source>
        <dbReference type="ARBA" id="ARBA00022475"/>
    </source>
</evidence>
<evidence type="ECO:0008006" key="10">
    <source>
        <dbReference type="Google" id="ProtNLM"/>
    </source>
</evidence>
<dbReference type="Pfam" id="PF07681">
    <property type="entry name" value="DoxX"/>
    <property type="match status" value="1"/>
</dbReference>
<dbReference type="InterPro" id="IPR032808">
    <property type="entry name" value="DoxX"/>
</dbReference>
<sequence>MEKIHTLVHKLNNPDAGVLLLRLALGIVFIYHGWAKIQGAEGMIPFFDSIGINAFWFYVATYTEFLGGIALILGIFVRYAAILLTITMAVAVLKVHWDAGFSLQAGGYEYAFALMLASAALVTMGAGKYSLAKKVPMVCTDCN</sequence>
<dbReference type="Proteomes" id="UP000176511">
    <property type="component" value="Unassembled WGS sequence"/>
</dbReference>
<evidence type="ECO:0000256" key="2">
    <source>
        <dbReference type="ARBA" id="ARBA00006679"/>
    </source>
</evidence>
<dbReference type="PANTHER" id="PTHR33452:SF1">
    <property type="entry name" value="INNER MEMBRANE PROTEIN YPHA-RELATED"/>
    <property type="match status" value="1"/>
</dbReference>
<keyword evidence="4 7" id="KW-0812">Transmembrane</keyword>
<keyword evidence="6 7" id="KW-0472">Membrane</keyword>
<evidence type="ECO:0000256" key="6">
    <source>
        <dbReference type="ARBA" id="ARBA00023136"/>
    </source>
</evidence>
<dbReference type="PANTHER" id="PTHR33452">
    <property type="entry name" value="OXIDOREDUCTASE CATD-RELATED"/>
    <property type="match status" value="1"/>
</dbReference>
<feature type="transmembrane region" description="Helical" evidence="7">
    <location>
        <begin position="69"/>
        <end position="95"/>
    </location>
</feature>
<comment type="similarity">
    <text evidence="2">Belongs to the DoxX family.</text>
</comment>